<feature type="compositionally biased region" description="Basic and acidic residues" evidence="5">
    <location>
        <begin position="2518"/>
        <end position="2536"/>
    </location>
</feature>
<feature type="compositionally biased region" description="Polar residues" evidence="5">
    <location>
        <begin position="2339"/>
        <end position="2348"/>
    </location>
</feature>
<dbReference type="SMART" id="SM00487">
    <property type="entry name" value="DEXDc"/>
    <property type="match status" value="1"/>
</dbReference>
<feature type="region of interest" description="Disordered" evidence="5">
    <location>
        <begin position="84"/>
        <end position="139"/>
    </location>
</feature>
<dbReference type="SMART" id="SM00490">
    <property type="entry name" value="HELICc"/>
    <property type="match status" value="1"/>
</dbReference>
<feature type="region of interest" description="Disordered" evidence="5">
    <location>
        <begin position="3620"/>
        <end position="3692"/>
    </location>
</feature>
<dbReference type="OrthoDB" id="333933at2759"/>
<feature type="region of interest" description="Disordered" evidence="5">
    <location>
        <begin position="494"/>
        <end position="589"/>
    </location>
</feature>
<keyword evidence="4" id="KW-0067">ATP-binding</keyword>
<feature type="region of interest" description="Disordered" evidence="5">
    <location>
        <begin position="4427"/>
        <end position="4468"/>
    </location>
</feature>
<feature type="compositionally biased region" description="Acidic residues" evidence="5">
    <location>
        <begin position="3287"/>
        <end position="3300"/>
    </location>
</feature>
<feature type="compositionally biased region" description="Basic and acidic residues" evidence="5">
    <location>
        <begin position="2215"/>
        <end position="2231"/>
    </location>
</feature>
<feature type="compositionally biased region" description="Basic and acidic residues" evidence="5">
    <location>
        <begin position="109"/>
        <end position="119"/>
    </location>
</feature>
<feature type="region of interest" description="Disordered" evidence="5">
    <location>
        <begin position="890"/>
        <end position="925"/>
    </location>
</feature>
<evidence type="ECO:0000256" key="2">
    <source>
        <dbReference type="ARBA" id="ARBA00022801"/>
    </source>
</evidence>
<keyword evidence="2" id="KW-0378">Hydrolase</keyword>
<evidence type="ECO:0000259" key="6">
    <source>
        <dbReference type="PROSITE" id="PS51192"/>
    </source>
</evidence>
<feature type="region of interest" description="Disordered" evidence="5">
    <location>
        <begin position="1159"/>
        <end position="1214"/>
    </location>
</feature>
<proteinExistence type="predicted"/>
<feature type="compositionally biased region" description="Basic and acidic residues" evidence="5">
    <location>
        <begin position="4608"/>
        <end position="4617"/>
    </location>
</feature>
<feature type="compositionally biased region" description="Basic and acidic residues" evidence="5">
    <location>
        <begin position="2438"/>
        <end position="2470"/>
    </location>
</feature>
<feature type="region of interest" description="Disordered" evidence="5">
    <location>
        <begin position="3255"/>
        <end position="3322"/>
    </location>
</feature>
<feature type="region of interest" description="Disordered" evidence="5">
    <location>
        <begin position="387"/>
        <end position="455"/>
    </location>
</feature>
<feature type="compositionally biased region" description="Acidic residues" evidence="5">
    <location>
        <begin position="1193"/>
        <end position="1214"/>
    </location>
</feature>
<gene>
    <name evidence="8" type="ORF">BESB_045920</name>
</gene>
<dbReference type="STRING" id="94643.A0A2A9MLP0"/>
<feature type="compositionally biased region" description="Low complexity" evidence="5">
    <location>
        <begin position="121"/>
        <end position="139"/>
    </location>
</feature>
<evidence type="ECO:0000256" key="5">
    <source>
        <dbReference type="SAM" id="MobiDB-lite"/>
    </source>
</evidence>
<feature type="compositionally biased region" description="Pro residues" evidence="5">
    <location>
        <begin position="3637"/>
        <end position="3648"/>
    </location>
</feature>
<feature type="compositionally biased region" description="Low complexity" evidence="5">
    <location>
        <begin position="3998"/>
        <end position="4009"/>
    </location>
</feature>
<dbReference type="Gene3D" id="3.40.50.300">
    <property type="entry name" value="P-loop containing nucleotide triphosphate hydrolases"/>
    <property type="match status" value="2"/>
</dbReference>
<name>A0A2A9MLP0_BESBE</name>
<feature type="region of interest" description="Disordered" evidence="5">
    <location>
        <begin position="3441"/>
        <end position="3460"/>
    </location>
</feature>
<feature type="compositionally biased region" description="Pro residues" evidence="5">
    <location>
        <begin position="3447"/>
        <end position="3456"/>
    </location>
</feature>
<dbReference type="VEuPathDB" id="ToxoDB:BESB_045920"/>
<feature type="region of interest" description="Disordered" evidence="5">
    <location>
        <begin position="4376"/>
        <end position="4407"/>
    </location>
</feature>
<feature type="region of interest" description="Disordered" evidence="5">
    <location>
        <begin position="2500"/>
        <end position="2593"/>
    </location>
</feature>
<feature type="region of interest" description="Disordered" evidence="5">
    <location>
        <begin position="3844"/>
        <end position="3887"/>
    </location>
</feature>
<dbReference type="InterPro" id="IPR011545">
    <property type="entry name" value="DEAD/DEAH_box_helicase_dom"/>
</dbReference>
<dbReference type="PANTHER" id="PTHR47961:SF6">
    <property type="entry name" value="DNA-DIRECTED DNA POLYMERASE"/>
    <property type="match status" value="1"/>
</dbReference>
<dbReference type="InterPro" id="IPR014001">
    <property type="entry name" value="Helicase_ATP-bd"/>
</dbReference>
<evidence type="ECO:0000256" key="1">
    <source>
        <dbReference type="ARBA" id="ARBA00022741"/>
    </source>
</evidence>
<comment type="caution">
    <text evidence="8">The sequence shown here is derived from an EMBL/GenBank/DDBJ whole genome shotgun (WGS) entry which is preliminary data.</text>
</comment>
<feature type="compositionally biased region" description="Low complexity" evidence="5">
    <location>
        <begin position="209"/>
        <end position="233"/>
    </location>
</feature>
<keyword evidence="9" id="KW-1185">Reference proteome</keyword>
<feature type="region of interest" description="Disordered" evidence="5">
    <location>
        <begin position="256"/>
        <end position="327"/>
    </location>
</feature>
<evidence type="ECO:0000259" key="7">
    <source>
        <dbReference type="PROSITE" id="PS51194"/>
    </source>
</evidence>
<dbReference type="Gene3D" id="1.10.3380.20">
    <property type="match status" value="1"/>
</dbReference>
<feature type="compositionally biased region" description="Basic and acidic residues" evidence="5">
    <location>
        <begin position="2322"/>
        <end position="2332"/>
    </location>
</feature>
<feature type="compositionally biased region" description="Low complexity" evidence="5">
    <location>
        <begin position="3649"/>
        <end position="3664"/>
    </location>
</feature>
<feature type="compositionally biased region" description="Basic and acidic residues" evidence="5">
    <location>
        <begin position="4800"/>
        <end position="4814"/>
    </location>
</feature>
<feature type="region of interest" description="Disordered" evidence="5">
    <location>
        <begin position="4225"/>
        <end position="4246"/>
    </location>
</feature>
<accession>A0A2A9MLP0</accession>
<feature type="compositionally biased region" description="Basic and acidic residues" evidence="5">
    <location>
        <begin position="2408"/>
        <end position="2424"/>
    </location>
</feature>
<dbReference type="InterPro" id="IPR027417">
    <property type="entry name" value="P-loop_NTPase"/>
</dbReference>
<feature type="compositionally biased region" description="Basic and acidic residues" evidence="5">
    <location>
        <begin position="3621"/>
        <end position="3634"/>
    </location>
</feature>
<feature type="compositionally biased region" description="Basic and acidic residues" evidence="5">
    <location>
        <begin position="574"/>
        <end position="589"/>
    </location>
</feature>
<dbReference type="EMBL" id="NWUJ01000003">
    <property type="protein sequence ID" value="PFH36400.1"/>
    <property type="molecule type" value="Genomic_DNA"/>
</dbReference>
<feature type="region of interest" description="Disordered" evidence="5">
    <location>
        <begin position="2407"/>
        <end position="2473"/>
    </location>
</feature>
<feature type="compositionally biased region" description="Pro residues" evidence="5">
    <location>
        <begin position="440"/>
        <end position="452"/>
    </location>
</feature>
<evidence type="ECO:0000256" key="4">
    <source>
        <dbReference type="ARBA" id="ARBA00022840"/>
    </source>
</evidence>
<dbReference type="GO" id="GO:0005524">
    <property type="term" value="F:ATP binding"/>
    <property type="evidence" value="ECO:0007669"/>
    <property type="project" value="UniProtKB-KW"/>
</dbReference>
<feature type="region of interest" description="Disordered" evidence="5">
    <location>
        <begin position="1520"/>
        <end position="1583"/>
    </location>
</feature>
<dbReference type="RefSeq" id="XP_029220409.1">
    <property type="nucleotide sequence ID" value="XM_029363043.1"/>
</dbReference>
<dbReference type="KEGG" id="bbes:BESB_045920"/>
<dbReference type="InterPro" id="IPR050474">
    <property type="entry name" value="Hel308_SKI2-like"/>
</dbReference>
<dbReference type="PANTHER" id="PTHR47961">
    <property type="entry name" value="DNA POLYMERASE THETA, PUTATIVE (AFU_ORTHOLOGUE AFUA_1G05260)-RELATED"/>
    <property type="match status" value="1"/>
</dbReference>
<feature type="compositionally biased region" description="Basic and acidic residues" evidence="5">
    <location>
        <begin position="4574"/>
        <end position="4600"/>
    </location>
</feature>
<feature type="region of interest" description="Disordered" evidence="5">
    <location>
        <begin position="3979"/>
        <end position="4032"/>
    </location>
</feature>
<feature type="region of interest" description="Disordered" evidence="5">
    <location>
        <begin position="3747"/>
        <end position="3782"/>
    </location>
</feature>
<protein>
    <recommendedName>
        <fullName evidence="10">DEAD/DEAH box helicase domain-containing protein</fullName>
    </recommendedName>
</protein>
<feature type="compositionally biased region" description="Low complexity" evidence="5">
    <location>
        <begin position="164"/>
        <end position="182"/>
    </location>
</feature>
<feature type="compositionally biased region" description="Basic and acidic residues" evidence="5">
    <location>
        <begin position="4768"/>
        <end position="4784"/>
    </location>
</feature>
<feature type="compositionally biased region" description="Basic and acidic residues" evidence="5">
    <location>
        <begin position="4011"/>
        <end position="4020"/>
    </location>
</feature>
<feature type="compositionally biased region" description="Low complexity" evidence="5">
    <location>
        <begin position="307"/>
        <end position="324"/>
    </location>
</feature>
<feature type="compositionally biased region" description="Basic and acidic residues" evidence="5">
    <location>
        <begin position="3844"/>
        <end position="3864"/>
    </location>
</feature>
<feature type="compositionally biased region" description="Low complexity" evidence="5">
    <location>
        <begin position="1374"/>
        <end position="1415"/>
    </location>
</feature>
<feature type="compositionally biased region" description="Acidic residues" evidence="5">
    <location>
        <begin position="1565"/>
        <end position="1581"/>
    </location>
</feature>
<dbReference type="GO" id="GO:0003676">
    <property type="term" value="F:nucleic acid binding"/>
    <property type="evidence" value="ECO:0007669"/>
    <property type="project" value="InterPro"/>
</dbReference>
<feature type="compositionally biased region" description="Basic and acidic residues" evidence="5">
    <location>
        <begin position="528"/>
        <end position="538"/>
    </location>
</feature>
<evidence type="ECO:0000313" key="9">
    <source>
        <dbReference type="Proteomes" id="UP000224006"/>
    </source>
</evidence>
<feature type="compositionally biased region" description="Basic and acidic residues" evidence="5">
    <location>
        <begin position="85"/>
        <end position="100"/>
    </location>
</feature>
<dbReference type="SUPFAM" id="SSF52540">
    <property type="entry name" value="P-loop containing nucleoside triphosphate hydrolases"/>
    <property type="match status" value="1"/>
</dbReference>
<feature type="region of interest" description="Disordered" evidence="5">
    <location>
        <begin position="2081"/>
        <end position="2118"/>
    </location>
</feature>
<feature type="region of interest" description="Disordered" evidence="5">
    <location>
        <begin position="209"/>
        <end position="238"/>
    </location>
</feature>
<feature type="region of interest" description="Disordered" evidence="5">
    <location>
        <begin position="1957"/>
        <end position="1987"/>
    </location>
</feature>
<feature type="compositionally biased region" description="Basic and acidic residues" evidence="5">
    <location>
        <begin position="2546"/>
        <end position="2555"/>
    </location>
</feature>
<dbReference type="PROSITE" id="PS51192">
    <property type="entry name" value="HELICASE_ATP_BIND_1"/>
    <property type="match status" value="1"/>
</dbReference>
<feature type="region of interest" description="Disordered" evidence="5">
    <location>
        <begin position="1271"/>
        <end position="1314"/>
    </location>
</feature>
<feature type="region of interest" description="Disordered" evidence="5">
    <location>
        <begin position="164"/>
        <end position="186"/>
    </location>
</feature>
<feature type="compositionally biased region" description="Basic and acidic residues" evidence="5">
    <location>
        <begin position="4376"/>
        <end position="4391"/>
    </location>
</feature>
<feature type="region of interest" description="Disordered" evidence="5">
    <location>
        <begin position="4553"/>
        <end position="4619"/>
    </location>
</feature>
<feature type="domain" description="Helicase C-terminal" evidence="7">
    <location>
        <begin position="971"/>
        <end position="1211"/>
    </location>
</feature>
<dbReference type="PROSITE" id="PS51194">
    <property type="entry name" value="HELICASE_CTER"/>
    <property type="match status" value="1"/>
</dbReference>
<feature type="region of interest" description="Disordered" evidence="5">
    <location>
        <begin position="1370"/>
        <end position="1416"/>
    </location>
</feature>
<dbReference type="InterPro" id="IPR001650">
    <property type="entry name" value="Helicase_C-like"/>
</dbReference>
<evidence type="ECO:0000256" key="3">
    <source>
        <dbReference type="ARBA" id="ARBA00022806"/>
    </source>
</evidence>
<feature type="compositionally biased region" description="Acidic residues" evidence="5">
    <location>
        <begin position="2301"/>
        <end position="2315"/>
    </location>
</feature>
<feature type="compositionally biased region" description="Low complexity" evidence="5">
    <location>
        <begin position="3301"/>
        <end position="3313"/>
    </location>
</feature>
<dbReference type="GeneID" id="40309522"/>
<reference evidence="8 9" key="1">
    <citation type="submission" date="2017-09" db="EMBL/GenBank/DDBJ databases">
        <title>Genome sequencing of Besnoitia besnoiti strain Bb-Ger1.</title>
        <authorList>
            <person name="Schares G."/>
            <person name="Venepally P."/>
            <person name="Lorenzi H.A."/>
        </authorList>
    </citation>
    <scope>NUCLEOTIDE SEQUENCE [LARGE SCALE GENOMIC DNA]</scope>
    <source>
        <strain evidence="8 9">Bb-Ger1</strain>
    </source>
</reference>
<feature type="region of interest" description="Disordered" evidence="5">
    <location>
        <begin position="645"/>
        <end position="674"/>
    </location>
</feature>
<sequence length="4853" mass="510799">MLAQISLQRARGGVHILCEAPHEKTAQLRISRRARSGRGRTAKRCRGDFNDVGRCGCLRRKSAKHEAEATTKASALLLGVGSELQKAREQRREEGKERARGAMTGASEPAREGPCRSGRDSNALSHAGHSSSSSSFSASHPLPSVSLSSFSAFRASSAASSAARSSSSVSPFSSSSLSSSSVSPPPLFPAPPASPFLSSFSPAVPGGLRAGRAARLPPGARTDASAAAQTAPTEPRASSSLAAYLEARAKPRVALQPFASAPGTSEAVGRQASPRMSVFPGRRDEETRQAIVPSVAASAEPVPCETPAPRSRAASPSSAASRSSLPFVPRALPQGPASCGGLAGAFTVPLRRRGSAALSAPRAACVGETRASPSSSFAALASKPAAASSAAHPPGHVPPPALGESPLPSPSSRTPSASSASSRTLRAGPAFASTSVSMPPSSPPPQPSPSSPSPHLSLASVLPFPPLVAAYRATRGIAELFPWQFDCLSVTRPASPSEPLGQAPGDSPLNREPQAPGQAEAQRPAAGEPRESRHEEGRGSQLPQKLAAAASPQLREEAPRGGAGCLRSAMPPRGDGRASAESASRRVEAGEGARVLDGSLNLLYSAPTSAGKTLVAEILVFRHVLGLLGEPLRLAKPQTDTLAAPVPEAAGPCRPTRRGEALQQAEGVWGRPREPTRASVRAEACAAPPRRACLIVLPFVALVEEQLRKLQALVAFISAGGGAAPAGGPLAPSATPQQALKVVALHHASPTPLSEEFDIALCTVEKANALIQAALEAGALAEKIGLVVVDELHMVGDAQRGFLLEVFLSKLLCFNCARRNQARLRAGAAAVSPRFWPVQIVGMSATLGNLDEVAFWLGGASFVSAHRPLPLKELYFCWDRADRRPVMHRKPPALSAEPSAPAASPSPSSSVSSSSPASSPPPAVAPWPTAPFPAAAAARAASTSTASRLEAASASRLGVRGRPVAAAVPPAHEDALLALALQRVRRNFSVLIFCSTKLLCERVAASLAPRLETHIAASYFPPAPSAARLSPPVAAPPADAVARARAQRLDFLSRLSAREGGASSLSPGLTSCFLAGVAFHHSGLSAFERSSVERAYREGLLLLLCATSTLAAGVNLPAKRVIFFSPYISRAFLSPGEYQQMAGRAGRVGVVGRGQRTAAAARRRHEAARGVPGQGGGASPEAERRREAAEEAQASDEMEDEELAEEASDEEEGGEAIVLCREAEEEKVKQVMSAGLPVLRSPLAGESHGLQRLLLEALACGGEARLDGLKPEGGALRDASAAGGETVSEARGGGKRPRPGPRAATGDEKDGIEPRETLAREWFGGTCWELVQVASCTLLMIQRHRDAASQALGADAAAHGSLFSYAPSPPPISPSLSAPPRAAAEEAPISPSGASSRAPARAPGARRGSHAAPPRDWLQASPVYQDVRAAMGFLLRRGLARFSPLRDAYEATPRGRAIAASQLSPQEGFLTCALLDLLLDRLILSSDLHLAYLSVPLPLPAAPPSSLTFSVSLPSSSASFRASGGGVGAPSPSEKEAKSRVTDGRPRDAACADIRRGSDAPDAPKEDDEEVSATERDEDAEALERKREALERRQREEKTWRDVERLMRLRREAEEEKAFALAREEVQKLQRVLKQFSPAESFALLQLGLSEADVESLDAPGFLPKNQTPSTRLALFSSPQAAQVSLPPAPPPATPHSPRNITVSLASSRTSAALRASASSLGALRRRRVFVVWRVRQAVALCLLLQGLEPKAVAAALAVSGGVSAVALLHQQATLKATMTAVLCGRLGLWPLAECMRNFQTRIEQSGLSRQLSPLLRLPGVTAPLARLLHEQLGVCTPQQLLAVGALRVTKVLRRRLKLSLGGRPRRTQALQRVEAAREEAAKSRAAPLPGSFSAAAATASGASCSSADSSASSPSSAALVLFFQADRAAAEVTSELFLAARHHLLAEARAARRKTASLLLPSPSPDGETVGLSTSRSRPASSSRAATSTASASVSSFSFALAPAQSSQPSSRESENIVFPPSVSASSAAADAVRPADARPASAPQRPEEAAAYLSLSFSRPSGAAARSFYTSAGCSSLPSSPLQSPAADSSASLSADEASRQSAGSPSSHAPSSPRVASLSLAASSLPSSLRSASSPVCLPLPVESGVPSSVHVASSRGDSVSRAPSTARSAASSSSSLSGPFAPFSAAPGRPPASFLSSSSRPSTDAGGAAALRKDLDGGSARGEERFALKNSEPASPLRGREPEEGLPALRGRKPEKLGKLETPAETRAACGLSQTKKEIHAAASVRAEAGESRPAVDDEDILDAYTDENEEAAAVHQPTREALRRTSEPGRTSHAAKSTETPQRGSPALASGSEGGMLEKEEEESDLEAGGAGVWTRTVREAGDADANLGAFAEASRWRYSPVARERGTEAARARQRLGEVRQTPPVSATPLEASRHIEGARHWRKRGREEAEAAGRAEARSENENGKQLTREALSLALCSLEALKRIAAHWSAAAEARGRRERGGGGGAPRGDAAEGRCRDSPPETDRRAEGNANAGSGTEEGRRGDTQRRSFAAQAGEPRRGDVKKGGGMREAFLPLPTSPETRAEGPRAAFLRRAQAALAEGRVFAVLDGEEALGDGEAEAKTEAFSRGDASHPLPGFCIPEELLLPRLVCRAGHIRESSHAEDRHTQGAFSPVSPSLSSAVHSFSSVHSCYPSDGASRTLFRASVSASGCPPAAGLSPEGLLSLLARSPFVATTVVRERRRRRAELPRVLAPRSPEALRRLLGASALSSRPPRCAASACASSTAAGCSGDAACGASEEGERRGGGGGGACRDRNQEDEELDSLGFSQVVAPSREADVCCSESTAGYESAPVAVCVTSPLFGTFVFPLCLASSSARVDASSSCAAPPSPSSRFRLPPRRVPGILAADRHEWIDFCETLAGAARGGEARDADANCEGEETAEERRDASACGSEIARLRGGRSACKREGSGISFVTFFRRAPFVLDATLPHLMLARRAPAQAIQRARTELAALRKAEGAAGDAEETEVAEGAAGDAEETEAAVLSLWSTKVLVSARACSGSVPRHARELEAFDAWRRRSQPAAQALAQTLLQQRVDREDERQDRRKTKQLGKSILAAVEGNWRRICACAVLNGELQRHGLLEVYVHLETPLARAVSGMRRRGLPISAAFLAGKADHFQRLLRTLQLQICRLSRKSADLLDEETLISLLLHAQQSSHAPLAPASSPLLLSLAFPHLPPASVYPSMRVAEPFRRDGTRGGVSRSVSSRYANEPPNGGVASGAPQDEEAAQAGNEDEASPSAGAARGPAAARRGDDLESSRAEMPKMDAEYGPEALLPSVGERLSNELAALVTSVLRERRMLSAAVAPSTSLAGVSLQSPFDAFEPEDADDLLGMLLRRLDPFSPLAVYLLAYFRVYLHYEAVRSLLADCRRSLTPLILHGPSSPSAPSPPSPPRGSLRESAFALCAGAEPREGRASQKAEDMEAPVQRAGDLKCKILDWRLPVHIHEWSHATGRLLPEHPQPLRRLQSLLPSSPLFSSSSSISSASSCLSSSRCEQTFQFFCLPRERTLQEDFEMLLRAAWAARQRTLVELSGRGASELVACGRRLLPFLLASAGGHSSRESRAASPDRRTPSPLLPPPSLPSPPSCSSLPSRSEARSPSLGAAGTRVSSALCEASPRRSPPAPFLPCPQASPDTAKRLCGAMAATAAELQAVCDAAGRLRAQGARGSGGASCSCETAAVRAQAEAGPEARREVEDAPGLSSFEESETERPQPADRSLSGSLAIQSAWVDPHLAFPLLQASQRQSACPPPQAAARPAGVQLPPHVARHGRAIIHAACGLRDEASGQREAERRAIKPDKDASRCGASSLAHAGEHPRLSSLRSPRLSLGVTPDEIGVAEEAATRAAADADLEEACEAGDAWSEAAGRADVFSFVGIPLLGPERQPFKVYVHPGPPLRPWRALRSRLSSSFLRPRRSSFDASVREDQNDERLTVVPAASSTGGLSAEAAESEREERDLAGSKMAPDEDDADALGVRERCGASPLREASWGEAILLSLSPANPEHAHAHARARRLVAACLALLRLVGDSTTAPGCWEAVASESVRATEAALQQESAKELDSGAGTLCAASAVLRRTGARERDSAAEARGREETWASGGQGGELVARVVFFEDLLALQARLRGYEAAGNPQRVMRLWSARCIYAVPTSRLSRLDAPLVIFPQKKAGQTRVNQHSEADADREGARGSSAEHGLDLRDIVVAAEGRLLMAVEIEHLQLLLFAYLSQYEPLQRLIAALIRGSASSLTSRSPAHCRSSAASRFCNSSPTSFSSTPLASSARVGERKMKTDAWRRLASLLRALLNGRPAAPHRLIFGHGRPEEGGCPKAQSEQEARVAHPAGPADGEEGGEDVSDEDLTALLAHALRHFPSVTSPSLRREENRGSAFESDAGSLARLPSRTSAVDAPRLAGETASPRGASFRRCAFEDAPTCGSPPWGARPLRFLAATLQYLEFDWGRGDPGGRLGGRRLLRKWLQLLRAAEAEVVKCVALAVEQTRGEQRSAEGARVPAASEGREEDTCEWHLAFEETDEPRETAREEGGGRAENEAGADAQARSEEGEGREGGSVSVSRYRLCESRRSGGCESYFSVLPLANGILLEVCERHSAQISAAIRGRVFRALYPLFASAASLLSNPQRDHDAPAVCGDGTSSRQEEEAEKTERNAEGRPAYAFPCEPKRLRARAYFGGSLISATKEELSSAKKNVFGVARAPVPAEKGDTSRGRDGEGEPVARRQKTLVPSQSEAEEPAERGLKWREGEESGSRGTGGNSLDRPHLSENFALVKIRVGRSWRDLGEAQERL</sequence>
<feature type="compositionally biased region" description="Basic and acidic residues" evidence="5">
    <location>
        <begin position="1533"/>
        <end position="1564"/>
    </location>
</feature>
<keyword evidence="3" id="KW-0347">Helicase</keyword>
<feature type="region of interest" description="Disordered" evidence="5">
    <location>
        <begin position="2150"/>
        <end position="2379"/>
    </location>
</feature>
<feature type="compositionally biased region" description="Basic and acidic residues" evidence="5">
    <location>
        <begin position="3983"/>
        <end position="3993"/>
    </location>
</feature>
<feature type="compositionally biased region" description="Basic and acidic residues" evidence="5">
    <location>
        <begin position="4231"/>
        <end position="4242"/>
    </location>
</feature>
<feature type="compositionally biased region" description="Basic and acidic residues" evidence="5">
    <location>
        <begin position="1305"/>
        <end position="1314"/>
    </location>
</feature>
<organism evidence="8 9">
    <name type="scientific">Besnoitia besnoiti</name>
    <name type="common">Apicomplexan protozoan</name>
    <dbReference type="NCBI Taxonomy" id="94643"/>
    <lineage>
        <taxon>Eukaryota</taxon>
        <taxon>Sar</taxon>
        <taxon>Alveolata</taxon>
        <taxon>Apicomplexa</taxon>
        <taxon>Conoidasida</taxon>
        <taxon>Coccidia</taxon>
        <taxon>Eucoccidiorida</taxon>
        <taxon>Eimeriorina</taxon>
        <taxon>Sarcocystidae</taxon>
        <taxon>Besnoitia</taxon>
    </lineage>
</organism>
<evidence type="ECO:0008006" key="10">
    <source>
        <dbReference type="Google" id="ProtNLM"/>
    </source>
</evidence>
<feature type="compositionally biased region" description="Low complexity" evidence="5">
    <location>
        <begin position="1973"/>
        <end position="1987"/>
    </location>
</feature>
<dbReference type="GO" id="GO:0004386">
    <property type="term" value="F:helicase activity"/>
    <property type="evidence" value="ECO:0007669"/>
    <property type="project" value="UniProtKB-KW"/>
</dbReference>
<dbReference type="Pfam" id="PF00270">
    <property type="entry name" value="DEAD"/>
    <property type="match status" value="1"/>
</dbReference>
<feature type="compositionally biased region" description="Low complexity" evidence="5">
    <location>
        <begin position="410"/>
        <end position="427"/>
    </location>
</feature>
<feature type="compositionally biased region" description="Basic and acidic residues" evidence="5">
    <location>
        <begin position="2256"/>
        <end position="2268"/>
    </location>
</feature>
<feature type="compositionally biased region" description="Low complexity" evidence="5">
    <location>
        <begin position="2164"/>
        <end position="2206"/>
    </location>
</feature>
<dbReference type="Proteomes" id="UP000224006">
    <property type="component" value="Chromosome III"/>
</dbReference>
<evidence type="ECO:0000313" key="8">
    <source>
        <dbReference type="EMBL" id="PFH36400.1"/>
    </source>
</evidence>
<feature type="domain" description="Helicase ATP-binding" evidence="6">
    <location>
        <begin position="593"/>
        <end position="865"/>
    </location>
</feature>
<dbReference type="GO" id="GO:0016787">
    <property type="term" value="F:hydrolase activity"/>
    <property type="evidence" value="ECO:0007669"/>
    <property type="project" value="UniProtKB-KW"/>
</dbReference>
<dbReference type="Pfam" id="PF00271">
    <property type="entry name" value="Helicase_C"/>
    <property type="match status" value="1"/>
</dbReference>
<keyword evidence="1" id="KW-0547">Nucleotide-binding</keyword>
<feature type="region of interest" description="Disordered" evidence="5">
    <location>
        <begin position="4763"/>
        <end position="4827"/>
    </location>
</feature>
<feature type="region of interest" description="Disordered" evidence="5">
    <location>
        <begin position="4689"/>
        <end position="4724"/>
    </location>
</feature>
<feature type="compositionally biased region" description="Low complexity" evidence="5">
    <location>
        <begin position="892"/>
        <end position="917"/>
    </location>
</feature>